<accession>A0A1G6T359</accession>
<keyword evidence="1" id="KW-1133">Transmembrane helix</keyword>
<dbReference type="PANTHER" id="PTHR37309:SF1">
    <property type="entry name" value="SLR0284 PROTEIN"/>
    <property type="match status" value="1"/>
</dbReference>
<dbReference type="PANTHER" id="PTHR37309">
    <property type="entry name" value="SLR0284 PROTEIN"/>
    <property type="match status" value="1"/>
</dbReference>
<dbReference type="OrthoDB" id="6402664at2"/>
<keyword evidence="3" id="KW-1185">Reference proteome</keyword>
<feature type="transmembrane region" description="Helical" evidence="1">
    <location>
        <begin position="35"/>
        <end position="53"/>
    </location>
</feature>
<dbReference type="STRING" id="686796.SAMN04488104_102042"/>
<evidence type="ECO:0000256" key="1">
    <source>
        <dbReference type="SAM" id="Phobius"/>
    </source>
</evidence>
<feature type="transmembrane region" description="Helical" evidence="1">
    <location>
        <begin position="12"/>
        <end position="29"/>
    </location>
</feature>
<name>A0A1G6T359_9BACT</name>
<protein>
    <submittedName>
        <fullName evidence="2">Putative membrane protein</fullName>
    </submittedName>
</protein>
<gene>
    <name evidence="2" type="ORF">SAMN04488104_102042</name>
</gene>
<feature type="transmembrane region" description="Helical" evidence="1">
    <location>
        <begin position="95"/>
        <end position="113"/>
    </location>
</feature>
<proteinExistence type="predicted"/>
<keyword evidence="1" id="KW-0472">Membrane</keyword>
<feature type="transmembrane region" description="Helical" evidence="1">
    <location>
        <begin position="60"/>
        <end position="83"/>
    </location>
</feature>
<dbReference type="Proteomes" id="UP000199060">
    <property type="component" value="Unassembled WGS sequence"/>
</dbReference>
<dbReference type="InterPro" id="IPR007165">
    <property type="entry name" value="Phage_holin_4_2"/>
</dbReference>
<evidence type="ECO:0000313" key="2">
    <source>
        <dbReference type="EMBL" id="SDD23451.1"/>
    </source>
</evidence>
<sequence>MSQNSIAKNFLIKILLGSISVMIATFFLSGVQIDGWITGILLAAVLILINLTVKPLMIILTLPLTLITLGLFLLVINALMILLADQIIPGFSVDGFWWALIFAILTSLINSLFGNNLNSDY</sequence>
<dbReference type="RefSeq" id="WP_087939803.1">
    <property type="nucleotide sequence ID" value="NZ_FNAC01000020.1"/>
</dbReference>
<dbReference type="AlphaFoldDB" id="A0A1G6T359"/>
<reference evidence="3" key="1">
    <citation type="submission" date="2016-10" db="EMBL/GenBank/DDBJ databases">
        <authorList>
            <person name="Varghese N."/>
            <person name="Submissions S."/>
        </authorList>
    </citation>
    <scope>NUCLEOTIDE SEQUENCE [LARGE SCALE GENOMIC DNA]</scope>
    <source>
        <strain evidence="3">DSM 23095</strain>
    </source>
</reference>
<evidence type="ECO:0000313" key="3">
    <source>
        <dbReference type="Proteomes" id="UP000199060"/>
    </source>
</evidence>
<dbReference type="Pfam" id="PF04020">
    <property type="entry name" value="Phage_holin_4_2"/>
    <property type="match status" value="1"/>
</dbReference>
<organism evidence="2 3">
    <name type="scientific">Algoriphagus faecimaris</name>
    <dbReference type="NCBI Taxonomy" id="686796"/>
    <lineage>
        <taxon>Bacteria</taxon>
        <taxon>Pseudomonadati</taxon>
        <taxon>Bacteroidota</taxon>
        <taxon>Cytophagia</taxon>
        <taxon>Cytophagales</taxon>
        <taxon>Cyclobacteriaceae</taxon>
        <taxon>Algoriphagus</taxon>
    </lineage>
</organism>
<keyword evidence="1" id="KW-0812">Transmembrane</keyword>
<dbReference type="EMBL" id="FNAC01000020">
    <property type="protein sequence ID" value="SDD23451.1"/>
    <property type="molecule type" value="Genomic_DNA"/>
</dbReference>